<reference evidence="11" key="1">
    <citation type="submission" date="2020-03" db="EMBL/GenBank/DDBJ databases">
        <title>Intra-Species Differences in Population Size shape Life History and Genome Evolution.</title>
        <authorList>
            <person name="Willemsen D."/>
            <person name="Cui R."/>
            <person name="Valenzano D.R."/>
        </authorList>
    </citation>
    <scope>NUCLEOTIDE SEQUENCE</scope>
    <source>
        <strain evidence="11">GRZ</strain>
        <tissue evidence="11">Whole</tissue>
    </source>
</reference>
<accession>A0A9D3BDU9</accession>
<comment type="subcellular location">
    <subcellularLocation>
        <location evidence="1">Membrane</location>
        <topology evidence="1">Single-pass type I membrane protein</topology>
    </subcellularLocation>
</comment>
<feature type="transmembrane region" description="Helical" evidence="8">
    <location>
        <begin position="249"/>
        <end position="269"/>
    </location>
</feature>
<keyword evidence="7" id="KW-0325">Glycoprotein</keyword>
<evidence type="ECO:0000313" key="12">
    <source>
        <dbReference type="Proteomes" id="UP000822369"/>
    </source>
</evidence>
<dbReference type="InterPro" id="IPR003531">
    <property type="entry name" value="Hempt_rcpt_S_F1_CS"/>
</dbReference>
<evidence type="ECO:0000256" key="2">
    <source>
        <dbReference type="ARBA" id="ARBA00022692"/>
    </source>
</evidence>
<dbReference type="PANTHER" id="PTHR23037:SF7">
    <property type="entry name" value="INTERLEUKIN-21 RECEPTOR"/>
    <property type="match status" value="1"/>
</dbReference>
<feature type="signal peptide" evidence="9">
    <location>
        <begin position="1"/>
        <end position="19"/>
    </location>
</feature>
<evidence type="ECO:0000256" key="7">
    <source>
        <dbReference type="ARBA" id="ARBA00023180"/>
    </source>
</evidence>
<organism evidence="11 12">
    <name type="scientific">Nothobranchius furzeri</name>
    <name type="common">Turquoise killifish</name>
    <dbReference type="NCBI Taxonomy" id="105023"/>
    <lineage>
        <taxon>Eukaryota</taxon>
        <taxon>Metazoa</taxon>
        <taxon>Chordata</taxon>
        <taxon>Craniata</taxon>
        <taxon>Vertebrata</taxon>
        <taxon>Euteleostomi</taxon>
        <taxon>Actinopterygii</taxon>
        <taxon>Neopterygii</taxon>
        <taxon>Teleostei</taxon>
        <taxon>Neoteleostei</taxon>
        <taxon>Acanthomorphata</taxon>
        <taxon>Ovalentaria</taxon>
        <taxon>Atherinomorphae</taxon>
        <taxon>Cyprinodontiformes</taxon>
        <taxon>Nothobranchiidae</taxon>
        <taxon>Nothobranchius</taxon>
    </lineage>
</organism>
<keyword evidence="2 8" id="KW-0812">Transmembrane</keyword>
<keyword evidence="6 11" id="KW-0675">Receptor</keyword>
<dbReference type="InterPro" id="IPR003961">
    <property type="entry name" value="FN3_dom"/>
</dbReference>
<dbReference type="OMA" id="CNEYCTL"/>
<dbReference type="GO" id="GO:0009897">
    <property type="term" value="C:external side of plasma membrane"/>
    <property type="evidence" value="ECO:0007669"/>
    <property type="project" value="TreeGrafter"/>
</dbReference>
<evidence type="ECO:0000313" key="11">
    <source>
        <dbReference type="EMBL" id="KAF7204579.1"/>
    </source>
</evidence>
<keyword evidence="3 9" id="KW-0732">Signal</keyword>
<dbReference type="KEGG" id="nfu:107388033"/>
<evidence type="ECO:0000256" key="5">
    <source>
        <dbReference type="ARBA" id="ARBA00023136"/>
    </source>
</evidence>
<name>A0A9D3BDU9_NOTFU</name>
<evidence type="ECO:0000256" key="3">
    <source>
        <dbReference type="ARBA" id="ARBA00022729"/>
    </source>
</evidence>
<dbReference type="Gene3D" id="2.60.40.10">
    <property type="entry name" value="Immunoglobulins"/>
    <property type="match status" value="1"/>
</dbReference>
<dbReference type="Proteomes" id="UP000822369">
    <property type="component" value="Chromosome 16"/>
</dbReference>
<dbReference type="PANTHER" id="PTHR23037">
    <property type="entry name" value="CYTOKINE RECEPTOR"/>
    <property type="match status" value="1"/>
</dbReference>
<dbReference type="OrthoDB" id="8939865at2759"/>
<protein>
    <submittedName>
        <fullName evidence="11">Interleukin-21 receptor-like</fullName>
    </submittedName>
</protein>
<dbReference type="InterPro" id="IPR036116">
    <property type="entry name" value="FN3_sf"/>
</dbReference>
<comment type="caution">
    <text evidence="11">The sequence shown here is derived from an EMBL/GenBank/DDBJ whole genome shotgun (WGS) entry which is preliminary data.</text>
</comment>
<sequence>MKELLWVVFLINFTGIVRLQGDVFSGFDHHLHCVNDYLLTLNCSLKIEPSRNASYWLTIKEKYTLDTYDCSLTITSDGYFCSIRVSEADDYSSEMFTDLSLYEISLCQSQGGGSDMCEVLDEAYEPVNNIKPNAPCCLTVSYNSSEYHFIWKSTYEEYSSSTQLPKYLQYQLFLYKTDEHAAVGTQINTDDTKISVKEENLVPDTKYAARVRSSPNMVHYMGQWSDWSSDVLWRTESISNGFPSFELCVGFAALSVMGAVILLLCYGPVKVWRQRTFIPTPAPYFHGLYKDYQGDFKSWVVTQENPDALKEEETLQIDTLIKFVAIPDDEYPAMFEHQVMEGREYSNVPTSTCDADLSTPDTGDSVGWLSAQGSSGKTPAWSETWSPADDSGCWLSSDTSLEKEPPWYCNEYCTLSCFQQSGCAAGGHQGALAQHRFST</sequence>
<gene>
    <name evidence="11" type="ORF">G4P62_012181</name>
</gene>
<evidence type="ECO:0000256" key="8">
    <source>
        <dbReference type="SAM" id="Phobius"/>
    </source>
</evidence>
<dbReference type="PROSITE" id="PS01355">
    <property type="entry name" value="HEMATOPO_REC_S_F1"/>
    <property type="match status" value="1"/>
</dbReference>
<keyword evidence="4 8" id="KW-1133">Transmembrane helix</keyword>
<dbReference type="PROSITE" id="PS50853">
    <property type="entry name" value="FN3"/>
    <property type="match status" value="1"/>
</dbReference>
<dbReference type="SUPFAM" id="SSF49265">
    <property type="entry name" value="Fibronectin type III"/>
    <property type="match status" value="1"/>
</dbReference>
<dbReference type="GO" id="GO:0004896">
    <property type="term" value="F:cytokine receptor activity"/>
    <property type="evidence" value="ECO:0007669"/>
    <property type="project" value="InterPro"/>
</dbReference>
<dbReference type="AlphaFoldDB" id="A0A9D3BDU9"/>
<proteinExistence type="predicted"/>
<keyword evidence="5 8" id="KW-0472">Membrane</keyword>
<feature type="domain" description="Fibronectin type-III" evidence="10">
    <location>
        <begin position="131"/>
        <end position="238"/>
    </location>
</feature>
<evidence type="ECO:0000259" key="10">
    <source>
        <dbReference type="PROSITE" id="PS50853"/>
    </source>
</evidence>
<dbReference type="EMBL" id="JAAVVJ010000016">
    <property type="protein sequence ID" value="KAF7204579.1"/>
    <property type="molecule type" value="Genomic_DNA"/>
</dbReference>
<evidence type="ECO:0000256" key="9">
    <source>
        <dbReference type="SAM" id="SignalP"/>
    </source>
</evidence>
<feature type="chain" id="PRO_5038496187" evidence="9">
    <location>
        <begin position="20"/>
        <end position="439"/>
    </location>
</feature>
<evidence type="ECO:0000256" key="4">
    <source>
        <dbReference type="ARBA" id="ARBA00022989"/>
    </source>
</evidence>
<dbReference type="InterPro" id="IPR013783">
    <property type="entry name" value="Ig-like_fold"/>
</dbReference>
<evidence type="ECO:0000256" key="6">
    <source>
        <dbReference type="ARBA" id="ARBA00023170"/>
    </source>
</evidence>
<evidence type="ECO:0000256" key="1">
    <source>
        <dbReference type="ARBA" id="ARBA00004479"/>
    </source>
</evidence>